<evidence type="ECO:0000313" key="3">
    <source>
        <dbReference type="Proteomes" id="UP000051006"/>
    </source>
</evidence>
<feature type="transmembrane region" description="Helical" evidence="1">
    <location>
        <begin position="6"/>
        <end position="27"/>
    </location>
</feature>
<gene>
    <name evidence="2" type="ORF">IV57_GL000113</name>
</gene>
<feature type="transmembrane region" description="Helical" evidence="1">
    <location>
        <begin position="149"/>
        <end position="168"/>
    </location>
</feature>
<accession>A0A0R2LG47</accession>
<dbReference type="EMBL" id="JQCF01000001">
    <property type="protein sequence ID" value="KRO00793.1"/>
    <property type="molecule type" value="Genomic_DNA"/>
</dbReference>
<keyword evidence="3" id="KW-1185">Reference proteome</keyword>
<evidence type="ECO:0000313" key="2">
    <source>
        <dbReference type="EMBL" id="KRO00793.1"/>
    </source>
</evidence>
<protein>
    <submittedName>
        <fullName evidence="2">Uncharacterized protein</fullName>
    </submittedName>
</protein>
<comment type="caution">
    <text evidence="2">The sequence shown here is derived from an EMBL/GenBank/DDBJ whole genome shotgun (WGS) entry which is preliminary data.</text>
</comment>
<feature type="transmembrane region" description="Helical" evidence="1">
    <location>
        <begin position="63"/>
        <end position="86"/>
    </location>
</feature>
<proteinExistence type="predicted"/>
<feature type="transmembrane region" description="Helical" evidence="1">
    <location>
        <begin position="92"/>
        <end position="111"/>
    </location>
</feature>
<dbReference type="AlphaFoldDB" id="A0A0R2LG47"/>
<organism evidence="2 3">
    <name type="scientific">Companilactobacillus kimchiensis</name>
    <dbReference type="NCBI Taxonomy" id="993692"/>
    <lineage>
        <taxon>Bacteria</taxon>
        <taxon>Bacillati</taxon>
        <taxon>Bacillota</taxon>
        <taxon>Bacilli</taxon>
        <taxon>Lactobacillales</taxon>
        <taxon>Lactobacillaceae</taxon>
        <taxon>Companilactobacillus</taxon>
    </lineage>
</organism>
<sequence length="169" mass="19204">MFGISFLMEIALLTLGVVLVVLSGVSLKRARKVNTRIGKNKSKQFNAEISRIIIKERPRTPRLILLFILLWGVMIGILCIGLYAGYIYQDDGLFRLVSAICLIITLVEFGLSQSYLKLKFKTCTKYFNENNESKYTDTSTELFNHLKQLSLSSVFFYLGLIFTLVSTVI</sequence>
<dbReference type="Proteomes" id="UP000051006">
    <property type="component" value="Unassembled WGS sequence"/>
</dbReference>
<dbReference type="PATRIC" id="fig|993692.3.peg.114"/>
<dbReference type="RefSeq" id="WP_057879534.1">
    <property type="nucleotide sequence ID" value="NZ_JQCF01000001.1"/>
</dbReference>
<evidence type="ECO:0000256" key="1">
    <source>
        <dbReference type="SAM" id="Phobius"/>
    </source>
</evidence>
<name>A0A0R2LG47_9LACO</name>
<keyword evidence="1" id="KW-0472">Membrane</keyword>
<reference evidence="2 3" key="1">
    <citation type="journal article" date="2015" name="Genome Announc.">
        <title>Expanding the biotechnology potential of lactobacilli through comparative genomics of 213 strains and associated genera.</title>
        <authorList>
            <person name="Sun Z."/>
            <person name="Harris H.M."/>
            <person name="McCann A."/>
            <person name="Guo C."/>
            <person name="Argimon S."/>
            <person name="Zhang W."/>
            <person name="Yang X."/>
            <person name="Jeffery I.B."/>
            <person name="Cooney J.C."/>
            <person name="Kagawa T.F."/>
            <person name="Liu W."/>
            <person name="Song Y."/>
            <person name="Salvetti E."/>
            <person name="Wrobel A."/>
            <person name="Rasinkangas P."/>
            <person name="Parkhill J."/>
            <person name="Rea M.C."/>
            <person name="O'Sullivan O."/>
            <person name="Ritari J."/>
            <person name="Douillard F.P."/>
            <person name="Paul Ross R."/>
            <person name="Yang R."/>
            <person name="Briner A.E."/>
            <person name="Felis G.E."/>
            <person name="de Vos W.M."/>
            <person name="Barrangou R."/>
            <person name="Klaenhammer T.R."/>
            <person name="Caufield P.W."/>
            <person name="Cui Y."/>
            <person name="Zhang H."/>
            <person name="O'Toole P.W."/>
        </authorList>
    </citation>
    <scope>NUCLEOTIDE SEQUENCE [LARGE SCALE GENOMIC DNA]</scope>
    <source>
        <strain evidence="2 3">DSM 24716</strain>
    </source>
</reference>
<keyword evidence="1" id="KW-1133">Transmembrane helix</keyword>
<keyword evidence="1" id="KW-0812">Transmembrane</keyword>